<dbReference type="GO" id="GO:0003677">
    <property type="term" value="F:DNA binding"/>
    <property type="evidence" value="ECO:0007669"/>
    <property type="project" value="UniProtKB-KW"/>
</dbReference>
<name>A0A7Y0E2A5_9PROT</name>
<dbReference type="InterPro" id="IPR011991">
    <property type="entry name" value="ArsR-like_HTH"/>
</dbReference>
<proteinExistence type="predicted"/>
<dbReference type="EMBL" id="JABBNT010000004">
    <property type="protein sequence ID" value="NMM45934.1"/>
    <property type="molecule type" value="Genomic_DNA"/>
</dbReference>
<dbReference type="Proteomes" id="UP000539372">
    <property type="component" value="Unassembled WGS sequence"/>
</dbReference>
<comment type="caution">
    <text evidence="5">The sequence shown here is derived from an EMBL/GenBank/DDBJ whole genome shotgun (WGS) entry which is preliminary data.</text>
</comment>
<dbReference type="RefSeq" id="WP_169626307.1">
    <property type="nucleotide sequence ID" value="NZ_JABBNT010000004.1"/>
</dbReference>
<keyword evidence="6" id="KW-1185">Reference proteome</keyword>
<evidence type="ECO:0000259" key="4">
    <source>
        <dbReference type="PROSITE" id="PS50987"/>
    </source>
</evidence>
<gene>
    <name evidence="5" type="ORF">HH303_15660</name>
</gene>
<feature type="domain" description="HTH arsR-type" evidence="4">
    <location>
        <begin position="1"/>
        <end position="96"/>
    </location>
</feature>
<evidence type="ECO:0000313" key="5">
    <source>
        <dbReference type="EMBL" id="NMM45934.1"/>
    </source>
</evidence>
<keyword evidence="2" id="KW-0238">DNA-binding</keyword>
<dbReference type="InterPro" id="IPR036390">
    <property type="entry name" value="WH_DNA-bd_sf"/>
</dbReference>
<dbReference type="Pfam" id="PF12840">
    <property type="entry name" value="HTH_20"/>
    <property type="match status" value="1"/>
</dbReference>
<dbReference type="PANTHER" id="PTHR43132">
    <property type="entry name" value="ARSENICAL RESISTANCE OPERON REPRESSOR ARSR-RELATED"/>
    <property type="match status" value="1"/>
</dbReference>
<dbReference type="InterPro" id="IPR001845">
    <property type="entry name" value="HTH_ArsR_DNA-bd_dom"/>
</dbReference>
<dbReference type="CDD" id="cd00090">
    <property type="entry name" value="HTH_ARSR"/>
    <property type="match status" value="1"/>
</dbReference>
<keyword evidence="1" id="KW-0805">Transcription regulation</keyword>
<dbReference type="GO" id="GO:0003700">
    <property type="term" value="F:DNA-binding transcription factor activity"/>
    <property type="evidence" value="ECO:0007669"/>
    <property type="project" value="InterPro"/>
</dbReference>
<dbReference type="InterPro" id="IPR051011">
    <property type="entry name" value="Metal_resp_trans_reg"/>
</dbReference>
<evidence type="ECO:0000256" key="2">
    <source>
        <dbReference type="ARBA" id="ARBA00023125"/>
    </source>
</evidence>
<accession>A0A7Y0E2A5</accession>
<dbReference type="PROSITE" id="PS50987">
    <property type="entry name" value="HTH_ARSR_2"/>
    <property type="match status" value="1"/>
</dbReference>
<evidence type="ECO:0000313" key="6">
    <source>
        <dbReference type="Proteomes" id="UP000539372"/>
    </source>
</evidence>
<evidence type="ECO:0000256" key="3">
    <source>
        <dbReference type="ARBA" id="ARBA00023163"/>
    </source>
</evidence>
<dbReference type="AlphaFoldDB" id="A0A7Y0E2A5"/>
<sequence length="114" mass="12499">MKELEATAACLEALGNPTRLEIYRQLVRAGEEGKSVGTIQKAVGVPASTLSHHLKHLELVGLVERRRAGTTHTCVANYMTMDEVLGFLTEECCADSALRRAHDHDHRAHKLKAG</sequence>
<organism evidence="5 6">
    <name type="scientific">Pacificispira spongiicola</name>
    <dbReference type="NCBI Taxonomy" id="2729598"/>
    <lineage>
        <taxon>Bacteria</taxon>
        <taxon>Pseudomonadati</taxon>
        <taxon>Pseudomonadota</taxon>
        <taxon>Alphaproteobacteria</taxon>
        <taxon>Rhodospirillales</taxon>
        <taxon>Rhodospirillaceae</taxon>
        <taxon>Pacificispira</taxon>
    </lineage>
</organism>
<protein>
    <submittedName>
        <fullName evidence="5">Helix-turn-helix transcriptional regulator</fullName>
    </submittedName>
</protein>
<dbReference type="SMART" id="SM00418">
    <property type="entry name" value="HTH_ARSR"/>
    <property type="match status" value="1"/>
</dbReference>
<reference evidence="5 6" key="1">
    <citation type="submission" date="2020-04" db="EMBL/GenBank/DDBJ databases">
        <title>Rhodospirillaceae bacterium KN72 isolated from deep sea.</title>
        <authorList>
            <person name="Zhang D.-C."/>
        </authorList>
    </citation>
    <scope>NUCLEOTIDE SEQUENCE [LARGE SCALE GENOMIC DNA]</scope>
    <source>
        <strain evidence="5 6">KN72</strain>
    </source>
</reference>
<evidence type="ECO:0000256" key="1">
    <source>
        <dbReference type="ARBA" id="ARBA00023015"/>
    </source>
</evidence>
<dbReference type="PANTHER" id="PTHR43132:SF2">
    <property type="entry name" value="ARSENICAL RESISTANCE OPERON REPRESSOR ARSR-RELATED"/>
    <property type="match status" value="1"/>
</dbReference>
<dbReference type="NCBIfam" id="NF033788">
    <property type="entry name" value="HTH_metalloreg"/>
    <property type="match status" value="1"/>
</dbReference>
<dbReference type="Gene3D" id="1.10.10.10">
    <property type="entry name" value="Winged helix-like DNA-binding domain superfamily/Winged helix DNA-binding domain"/>
    <property type="match status" value="1"/>
</dbReference>
<dbReference type="InterPro" id="IPR036388">
    <property type="entry name" value="WH-like_DNA-bd_sf"/>
</dbReference>
<dbReference type="SUPFAM" id="SSF46785">
    <property type="entry name" value="Winged helix' DNA-binding domain"/>
    <property type="match status" value="1"/>
</dbReference>
<keyword evidence="3" id="KW-0804">Transcription</keyword>